<sequence length="122" mass="13436">MRLAEKKQPIKAGLVRGRHELPVDTYIFDEIVDVFNFDGMYDKAAAFISDEVGVSRVAGRAINAASYTDDEIYRGDSVLVVYVTGLTAALAAVIAACAAYGVPLVLMHYDRERGDYRPQTIF</sequence>
<evidence type="ECO:0000313" key="3">
    <source>
        <dbReference type="Proteomes" id="UP000000954"/>
    </source>
</evidence>
<gene>
    <name evidence="2" type="ordered locus">Ccur_03010</name>
</gene>
<dbReference type="AlphaFoldDB" id="C7MM88"/>
<keyword evidence="1" id="KW-0812">Transmembrane</keyword>
<keyword evidence="1" id="KW-1133">Transmembrane helix</keyword>
<protein>
    <submittedName>
        <fullName evidence="2">Uncharacterized protein</fullName>
    </submittedName>
</protein>
<reference evidence="2 3" key="1">
    <citation type="journal article" date="2009" name="Stand. Genomic Sci.">
        <title>Complete genome sequence of Cryptobacterium curtum type strain (12-3).</title>
        <authorList>
            <person name="Mavrommatis K."/>
            <person name="Pukall R."/>
            <person name="Rohde C."/>
            <person name="Chen F."/>
            <person name="Sims D."/>
            <person name="Brettin T."/>
            <person name="Kuske C."/>
            <person name="Detter J.C."/>
            <person name="Han C."/>
            <person name="Lapidus A."/>
            <person name="Copeland A."/>
            <person name="Glavina Del Rio T."/>
            <person name="Nolan M."/>
            <person name="Lucas S."/>
            <person name="Tice H."/>
            <person name="Cheng J.F."/>
            <person name="Bruce D."/>
            <person name="Goodwin L."/>
            <person name="Pitluck S."/>
            <person name="Ovchinnikova G."/>
            <person name="Pati A."/>
            <person name="Ivanova N."/>
            <person name="Chen A."/>
            <person name="Palaniappan K."/>
            <person name="Chain P."/>
            <person name="D'haeseleer P."/>
            <person name="Goker M."/>
            <person name="Bristow J."/>
            <person name="Eisen J.A."/>
            <person name="Markowitz V."/>
            <person name="Hugenholtz P."/>
            <person name="Rohde M."/>
            <person name="Klenk H.P."/>
            <person name="Kyrpides N.C."/>
        </authorList>
    </citation>
    <scope>NUCLEOTIDE SEQUENCE [LARGE SCALE GENOMIC DNA]</scope>
    <source>
        <strain evidence="3">ATCC 700683 / DSM 15641 / 12-3</strain>
    </source>
</reference>
<dbReference type="KEGG" id="ccu:Ccur_03010"/>
<keyword evidence="3" id="KW-1185">Reference proteome</keyword>
<dbReference type="OrthoDB" id="9554033at2"/>
<feature type="transmembrane region" description="Helical" evidence="1">
    <location>
        <begin position="79"/>
        <end position="107"/>
    </location>
</feature>
<dbReference type="STRING" id="469378.Ccur_03010"/>
<evidence type="ECO:0000313" key="2">
    <source>
        <dbReference type="EMBL" id="ACU94028.1"/>
    </source>
</evidence>
<dbReference type="eggNOG" id="ENOG502ZWM6">
    <property type="taxonomic scope" value="Bacteria"/>
</dbReference>
<accession>C7MM88</accession>
<evidence type="ECO:0000256" key="1">
    <source>
        <dbReference type="SAM" id="Phobius"/>
    </source>
</evidence>
<proteinExistence type="predicted"/>
<dbReference type="Proteomes" id="UP000000954">
    <property type="component" value="Chromosome"/>
</dbReference>
<dbReference type="RefSeq" id="WP_012802716.1">
    <property type="nucleotide sequence ID" value="NC_013170.1"/>
</dbReference>
<dbReference type="EMBL" id="CP001682">
    <property type="protein sequence ID" value="ACU94028.1"/>
    <property type="molecule type" value="Genomic_DNA"/>
</dbReference>
<organism evidence="2 3">
    <name type="scientific">Cryptobacterium curtum (strain ATCC 700683 / DSM 15641 / CCUG 43107 / 12-3)</name>
    <dbReference type="NCBI Taxonomy" id="469378"/>
    <lineage>
        <taxon>Bacteria</taxon>
        <taxon>Bacillati</taxon>
        <taxon>Actinomycetota</taxon>
        <taxon>Coriobacteriia</taxon>
        <taxon>Eggerthellales</taxon>
        <taxon>Eggerthellaceae</taxon>
        <taxon>Cryptobacterium</taxon>
    </lineage>
</organism>
<dbReference type="HOGENOM" id="CLU_2022873_0_0_11"/>
<name>C7MM88_CRYCD</name>
<keyword evidence="1" id="KW-0472">Membrane</keyword>